<dbReference type="PANTHER" id="PTHR21301:SF10">
    <property type="entry name" value="REVERSE TRANSCRIPTASE DOMAIN-CONTAINING PROTEIN"/>
    <property type="match status" value="1"/>
</dbReference>
<evidence type="ECO:0000313" key="2">
    <source>
        <dbReference type="EMBL" id="CAF1527972.1"/>
    </source>
</evidence>
<keyword evidence="4" id="KW-1185">Reference proteome</keyword>
<sequence length="220" mass="26085">MTQAGSTRVKIETTISTSVHFLDITITNDNGQLRTSIYHKPTAEPYVLPLTSDHPRHVHRNIPYELLLRAARICSHINDFNTERIRIDMSLLLNDYPPNFIAKHFNRFFQLNQARSVVQQLDENSYQRLHQQLLFKPTRREKQLQQHMQDPINKPLALETKEWNRKIMATPYIFDSGLTKDFRSNVNNVRVRLIPTTNRTLEDFFIHKKPRRQLLTRMDL</sequence>
<gene>
    <name evidence="2" type="ORF">EDS130_LOCUS44345</name>
    <name evidence="3" type="ORF">XAT740_LOCUS43487</name>
</gene>
<name>A0A815XLV2_ADIRI</name>
<accession>A0A815XLV2</accession>
<dbReference type="InterPro" id="IPR058912">
    <property type="entry name" value="HTH_animal"/>
</dbReference>
<evidence type="ECO:0000313" key="4">
    <source>
        <dbReference type="Proteomes" id="UP000663828"/>
    </source>
</evidence>
<organism evidence="3 4">
    <name type="scientific">Adineta ricciae</name>
    <name type="common">Rotifer</name>
    <dbReference type="NCBI Taxonomy" id="249248"/>
    <lineage>
        <taxon>Eukaryota</taxon>
        <taxon>Metazoa</taxon>
        <taxon>Spiralia</taxon>
        <taxon>Gnathifera</taxon>
        <taxon>Rotifera</taxon>
        <taxon>Eurotatoria</taxon>
        <taxon>Bdelloidea</taxon>
        <taxon>Adinetida</taxon>
        <taxon>Adinetidae</taxon>
        <taxon>Adineta</taxon>
    </lineage>
</organism>
<evidence type="ECO:0000313" key="3">
    <source>
        <dbReference type="EMBL" id="CAF1559184.1"/>
    </source>
</evidence>
<dbReference type="Proteomes" id="UP000663828">
    <property type="component" value="Unassembled WGS sequence"/>
</dbReference>
<dbReference type="Proteomes" id="UP000663852">
    <property type="component" value="Unassembled WGS sequence"/>
</dbReference>
<dbReference type="PANTHER" id="PTHR21301">
    <property type="entry name" value="REVERSE TRANSCRIPTASE"/>
    <property type="match status" value="1"/>
</dbReference>
<dbReference type="AlphaFoldDB" id="A0A815XLV2"/>
<dbReference type="Pfam" id="PF26215">
    <property type="entry name" value="HTH_animal"/>
    <property type="match status" value="1"/>
</dbReference>
<proteinExistence type="predicted"/>
<dbReference type="OrthoDB" id="10008298at2759"/>
<reference evidence="3" key="1">
    <citation type="submission" date="2021-02" db="EMBL/GenBank/DDBJ databases">
        <authorList>
            <person name="Nowell W R."/>
        </authorList>
    </citation>
    <scope>NUCLEOTIDE SEQUENCE</scope>
</reference>
<comment type="caution">
    <text evidence="3">The sequence shown here is derived from an EMBL/GenBank/DDBJ whole genome shotgun (WGS) entry which is preliminary data.</text>
</comment>
<dbReference type="EMBL" id="CAJNOR010005368">
    <property type="protein sequence ID" value="CAF1559184.1"/>
    <property type="molecule type" value="Genomic_DNA"/>
</dbReference>
<evidence type="ECO:0000259" key="1">
    <source>
        <dbReference type="Pfam" id="PF26215"/>
    </source>
</evidence>
<dbReference type="EMBL" id="CAJNOJ010000841">
    <property type="protein sequence ID" value="CAF1527972.1"/>
    <property type="molecule type" value="Genomic_DNA"/>
</dbReference>
<feature type="domain" description="Helix-turn-helix" evidence="1">
    <location>
        <begin position="46"/>
        <end position="106"/>
    </location>
</feature>
<protein>
    <recommendedName>
        <fullName evidence="1">Helix-turn-helix domain-containing protein</fullName>
    </recommendedName>
</protein>